<evidence type="ECO:0000313" key="4">
    <source>
        <dbReference type="Proteomes" id="UP000622552"/>
    </source>
</evidence>
<feature type="domain" description="ATP-grasp" evidence="2">
    <location>
        <begin position="152"/>
        <end position="377"/>
    </location>
</feature>
<dbReference type="InterPro" id="IPR011761">
    <property type="entry name" value="ATP-grasp"/>
</dbReference>
<dbReference type="Proteomes" id="UP000622552">
    <property type="component" value="Unassembled WGS sequence"/>
</dbReference>
<dbReference type="Pfam" id="PF18105">
    <property type="entry name" value="PGM1_C"/>
    <property type="match status" value="1"/>
</dbReference>
<dbReference type="RefSeq" id="WP_197001505.1">
    <property type="nucleotide sequence ID" value="NZ_BONS01000035.1"/>
</dbReference>
<keyword evidence="1" id="KW-0067">ATP-binding</keyword>
<evidence type="ECO:0000259" key="2">
    <source>
        <dbReference type="PROSITE" id="PS50975"/>
    </source>
</evidence>
<dbReference type="Pfam" id="PF18604">
    <property type="entry name" value="PreAtp-grasp"/>
    <property type="match status" value="1"/>
</dbReference>
<comment type="caution">
    <text evidence="3">The sequence shown here is derived from an EMBL/GenBank/DDBJ whole genome shotgun (WGS) entry which is preliminary data.</text>
</comment>
<dbReference type="InterPro" id="IPR041356">
    <property type="entry name" value="PGM1_C"/>
</dbReference>
<sequence>MPKLMFANSTSRVMAARPDDVPDDAKDSYRFLANRMLWSMNDGDIAILPGRVSDAWLSYVADLLGLASPPTVLSLRDHPGDGWYPGARPELAEVLRGLMSGGDSAADPWRLESYIHDRDIAGWERLLGIGAEESVRFAQGTAELVNSKSVFRSMATAFGIPVPEGRVVDRGPELVDGVSELLARTGAVIVKQDVNAGGDGNILLTTVEGGKEAGAHYVVHLTATDRATVTSALRPFGLTEVPDLPAGASPARNVIEVYHESVRELSADMSVPRVGAPTLMSYSDLRMAETWKGSVYPPQNLTPRLHAHLGAYMQQVAIAAQQLGYHGPMNIDAIVTASGELLFNEFNGRVGGTTGIDTIGRRLLGQDYLDHHVLASRIAVPAPGSAILTKALKEQGLLFTPGSDHGVIIYNDTTEETGTVEYVVVGRGWEETSQREEQLGRVLNEL</sequence>
<protein>
    <recommendedName>
        <fullName evidence="2">ATP-grasp domain-containing protein</fullName>
    </recommendedName>
</protein>
<organism evidence="3 4">
    <name type="scientific">Longispora fulva</name>
    <dbReference type="NCBI Taxonomy" id="619741"/>
    <lineage>
        <taxon>Bacteria</taxon>
        <taxon>Bacillati</taxon>
        <taxon>Actinomycetota</taxon>
        <taxon>Actinomycetes</taxon>
        <taxon>Micromonosporales</taxon>
        <taxon>Micromonosporaceae</taxon>
        <taxon>Longispora</taxon>
    </lineage>
</organism>
<gene>
    <name evidence="3" type="ORF">IW245_000438</name>
</gene>
<dbReference type="EMBL" id="JADOUF010000001">
    <property type="protein sequence ID" value="MBG6134244.1"/>
    <property type="molecule type" value="Genomic_DNA"/>
</dbReference>
<keyword evidence="1" id="KW-0547">Nucleotide-binding</keyword>
<dbReference type="GO" id="GO:0046872">
    <property type="term" value="F:metal ion binding"/>
    <property type="evidence" value="ECO:0007669"/>
    <property type="project" value="InterPro"/>
</dbReference>
<dbReference type="GO" id="GO:0005524">
    <property type="term" value="F:ATP binding"/>
    <property type="evidence" value="ECO:0007669"/>
    <property type="project" value="UniProtKB-UniRule"/>
</dbReference>
<dbReference type="AlphaFoldDB" id="A0A8J7G9N6"/>
<evidence type="ECO:0000256" key="1">
    <source>
        <dbReference type="PROSITE-ProRule" id="PRU00409"/>
    </source>
</evidence>
<dbReference type="InterPro" id="IPR040754">
    <property type="entry name" value="PreAtp-grasp"/>
</dbReference>
<dbReference type="PROSITE" id="PS50975">
    <property type="entry name" value="ATP_GRASP"/>
    <property type="match status" value="1"/>
</dbReference>
<keyword evidence="4" id="KW-1185">Reference proteome</keyword>
<name>A0A8J7G9N6_9ACTN</name>
<evidence type="ECO:0000313" key="3">
    <source>
        <dbReference type="EMBL" id="MBG6134244.1"/>
    </source>
</evidence>
<dbReference type="SUPFAM" id="SSF56059">
    <property type="entry name" value="Glutathione synthetase ATP-binding domain-like"/>
    <property type="match status" value="1"/>
</dbReference>
<proteinExistence type="predicted"/>
<dbReference type="Gene3D" id="3.30.470.20">
    <property type="entry name" value="ATP-grasp fold, B domain"/>
    <property type="match status" value="1"/>
</dbReference>
<accession>A0A8J7G9N6</accession>
<reference evidence="3" key="1">
    <citation type="submission" date="2020-11" db="EMBL/GenBank/DDBJ databases">
        <title>Sequencing the genomes of 1000 actinobacteria strains.</title>
        <authorList>
            <person name="Klenk H.-P."/>
        </authorList>
    </citation>
    <scope>NUCLEOTIDE SEQUENCE</scope>
    <source>
        <strain evidence="3">DSM 45356</strain>
    </source>
</reference>